<keyword evidence="2" id="KW-0472">Membrane</keyword>
<evidence type="ECO:0000313" key="4">
    <source>
        <dbReference type="EMBL" id="GAA1566593.1"/>
    </source>
</evidence>
<sequence length="438" mass="48105">MFVPLRRLALLFAVLAFLPPAPAQAAAPELPDQIAAAWRKDPLYVDPAMRPGFPRSELDRIRAAARAAGFTVYVALVPNTPYTRQEQVDLPTLLQARVGQPGLYVIWRVSDEYWYGRAELFRPAGLKGRDLTRVQLDDKLDNKITNERPAPKIVRTIQQAGTAYDGRPLPEIPASDLEKESVRSGRSTTDKEDLSAYIGMGVGGVIGFLLTLILVLRHRRRPSLASGRSGRGKSGRGKSGRSKSGRGRSSKAAAAELEPATQVHLSTVRSQADRWIPKAGRALRTLEKRREQTTDLLDRRDDARARLDAAKTLRNTDPEDLLTLTGAFVLARQAFQLASGNDLVPPCFFDPTHPSGTFHAAWSDDTEVPACKTCAETVERGRTPRGLLVPMKGLLGIDRAPEPYWTLDPEDSPMVATGFGALSDDLAERVERVYGGVR</sequence>
<feature type="region of interest" description="Disordered" evidence="1">
    <location>
        <begin position="223"/>
        <end position="269"/>
    </location>
</feature>
<comment type="caution">
    <text evidence="4">The sequence shown here is derived from an EMBL/GenBank/DDBJ whole genome shotgun (WGS) entry which is preliminary data.</text>
</comment>
<keyword evidence="2" id="KW-0812">Transmembrane</keyword>
<evidence type="ECO:0000256" key="2">
    <source>
        <dbReference type="SAM" id="Phobius"/>
    </source>
</evidence>
<gene>
    <name evidence="4" type="ORF">GCM10009789_20120</name>
</gene>
<keyword evidence="2" id="KW-1133">Transmembrane helix</keyword>
<dbReference type="Proteomes" id="UP001500393">
    <property type="component" value="Unassembled WGS sequence"/>
</dbReference>
<feature type="compositionally biased region" description="Basic and acidic residues" evidence="1">
    <location>
        <begin position="176"/>
        <end position="190"/>
    </location>
</feature>
<feature type="region of interest" description="Disordered" evidence="1">
    <location>
        <begin position="164"/>
        <end position="190"/>
    </location>
</feature>
<keyword evidence="5" id="KW-1185">Reference proteome</keyword>
<feature type="signal peptide" evidence="3">
    <location>
        <begin position="1"/>
        <end position="25"/>
    </location>
</feature>
<evidence type="ECO:0000256" key="3">
    <source>
        <dbReference type="SAM" id="SignalP"/>
    </source>
</evidence>
<protein>
    <recommendedName>
        <fullName evidence="6">TPM domain-containing protein</fullName>
    </recommendedName>
</protein>
<evidence type="ECO:0008006" key="6">
    <source>
        <dbReference type="Google" id="ProtNLM"/>
    </source>
</evidence>
<dbReference type="EMBL" id="BAAAOS010000017">
    <property type="protein sequence ID" value="GAA1566593.1"/>
    <property type="molecule type" value="Genomic_DNA"/>
</dbReference>
<feature type="chain" id="PRO_5046254613" description="TPM domain-containing protein" evidence="3">
    <location>
        <begin position="26"/>
        <end position="438"/>
    </location>
</feature>
<evidence type="ECO:0000313" key="5">
    <source>
        <dbReference type="Proteomes" id="UP001500393"/>
    </source>
</evidence>
<proteinExistence type="predicted"/>
<evidence type="ECO:0000256" key="1">
    <source>
        <dbReference type="SAM" id="MobiDB-lite"/>
    </source>
</evidence>
<reference evidence="4 5" key="1">
    <citation type="journal article" date="2019" name="Int. J. Syst. Evol. Microbiol.">
        <title>The Global Catalogue of Microorganisms (GCM) 10K type strain sequencing project: providing services to taxonomists for standard genome sequencing and annotation.</title>
        <authorList>
            <consortium name="The Broad Institute Genomics Platform"/>
            <consortium name="The Broad Institute Genome Sequencing Center for Infectious Disease"/>
            <person name="Wu L."/>
            <person name="Ma J."/>
        </authorList>
    </citation>
    <scope>NUCLEOTIDE SEQUENCE [LARGE SCALE GENOMIC DNA]</scope>
    <source>
        <strain evidence="4 5">JCM 14969</strain>
    </source>
</reference>
<accession>A0ABN2CYZ8</accession>
<keyword evidence="3" id="KW-0732">Signal</keyword>
<dbReference type="RefSeq" id="WP_344212183.1">
    <property type="nucleotide sequence ID" value="NZ_BAAAOS010000017.1"/>
</dbReference>
<organism evidence="4 5">
    <name type="scientific">Kribbella sancticallisti</name>
    <dbReference type="NCBI Taxonomy" id="460087"/>
    <lineage>
        <taxon>Bacteria</taxon>
        <taxon>Bacillati</taxon>
        <taxon>Actinomycetota</taxon>
        <taxon>Actinomycetes</taxon>
        <taxon>Propionibacteriales</taxon>
        <taxon>Kribbellaceae</taxon>
        <taxon>Kribbella</taxon>
    </lineage>
</organism>
<feature type="compositionally biased region" description="Basic residues" evidence="1">
    <location>
        <begin position="230"/>
        <end position="249"/>
    </location>
</feature>
<name>A0ABN2CYZ8_9ACTN</name>
<feature type="transmembrane region" description="Helical" evidence="2">
    <location>
        <begin position="194"/>
        <end position="216"/>
    </location>
</feature>